<evidence type="ECO:0000313" key="2">
    <source>
        <dbReference type="EMBL" id="KAJ9616466.1"/>
    </source>
</evidence>
<keyword evidence="3" id="KW-1185">Reference proteome</keyword>
<organism evidence="2 3">
    <name type="scientific">Cladophialophora chaetospira</name>
    <dbReference type="NCBI Taxonomy" id="386627"/>
    <lineage>
        <taxon>Eukaryota</taxon>
        <taxon>Fungi</taxon>
        <taxon>Dikarya</taxon>
        <taxon>Ascomycota</taxon>
        <taxon>Pezizomycotina</taxon>
        <taxon>Eurotiomycetes</taxon>
        <taxon>Chaetothyriomycetidae</taxon>
        <taxon>Chaetothyriales</taxon>
        <taxon>Herpotrichiellaceae</taxon>
        <taxon>Cladophialophora</taxon>
    </lineage>
</organism>
<dbReference type="Proteomes" id="UP001172673">
    <property type="component" value="Unassembled WGS sequence"/>
</dbReference>
<evidence type="ECO:0000313" key="3">
    <source>
        <dbReference type="Proteomes" id="UP001172673"/>
    </source>
</evidence>
<sequence length="448" mass="49840">MVSRYLSSSLTSSPTQHSLSGSTANTYSPPSLFYSDASSEDYEVCWPSQLHIGFISGTALAHTDQAPTQDIMAFGSDPLHVSDVMADALSHLNRVVEHLRGEGENEAANGIARDVHSMLDTFNHTTAPWSIDKFHMKAPPAPKPQLIAQNGTTIRTIARPNASSWAAVAATDITGNNRLVKFRPSDGLKRHITEEELNKAQPQDEDFRCLWIYGWTKDKPLSMVTDRISTGAIFSMAYVEEYGAVCVIFQYAGGAMLVMEEDSQSIRDYGLGVFGKGHEIKYGEAYPENEDLLRMQSPSNERRRLTFARQQLFTNGMSQERFKQDLINIVGRHNLELVWLFNTGNATAVFSSTVVARIVRNEFLRRSRRPGPFQEVQVGFSHDPCERPMNLITQIPYPGSASRDRSDSGKSGSSGRSYNPNAAKFVPGVATRPRKTDPDGWQTVQRKK</sequence>
<name>A0AA39CQQ7_9EURO</name>
<evidence type="ECO:0000256" key="1">
    <source>
        <dbReference type="SAM" id="MobiDB-lite"/>
    </source>
</evidence>
<feature type="region of interest" description="Disordered" evidence="1">
    <location>
        <begin position="1"/>
        <end position="24"/>
    </location>
</feature>
<comment type="caution">
    <text evidence="2">The sequence shown here is derived from an EMBL/GenBank/DDBJ whole genome shotgun (WGS) entry which is preliminary data.</text>
</comment>
<accession>A0AA39CQQ7</accession>
<dbReference type="EMBL" id="JAPDRK010000001">
    <property type="protein sequence ID" value="KAJ9616466.1"/>
    <property type="molecule type" value="Genomic_DNA"/>
</dbReference>
<reference evidence="2" key="1">
    <citation type="submission" date="2022-10" db="EMBL/GenBank/DDBJ databases">
        <title>Culturing micro-colonial fungi from biological soil crusts in the Mojave desert and describing Neophaeococcomyces mojavensis, and introducing the new genera and species Taxawa tesnikishii.</title>
        <authorList>
            <person name="Kurbessoian T."/>
            <person name="Stajich J.E."/>
        </authorList>
    </citation>
    <scope>NUCLEOTIDE SEQUENCE</scope>
    <source>
        <strain evidence="2">TK_41</strain>
    </source>
</reference>
<proteinExistence type="predicted"/>
<gene>
    <name evidence="2" type="ORF">H2200_000184</name>
</gene>
<feature type="compositionally biased region" description="Low complexity" evidence="1">
    <location>
        <begin position="1"/>
        <end position="20"/>
    </location>
</feature>
<protein>
    <submittedName>
        <fullName evidence="2">Uncharacterized protein</fullName>
    </submittedName>
</protein>
<feature type="region of interest" description="Disordered" evidence="1">
    <location>
        <begin position="389"/>
        <end position="448"/>
    </location>
</feature>
<dbReference type="AlphaFoldDB" id="A0AA39CQQ7"/>